<reference evidence="3" key="1">
    <citation type="journal article" date="2019" name="Int. J. Syst. Evol. Microbiol.">
        <title>The Global Catalogue of Microorganisms (GCM) 10K type strain sequencing project: providing services to taxonomists for standard genome sequencing and annotation.</title>
        <authorList>
            <consortium name="The Broad Institute Genomics Platform"/>
            <consortium name="The Broad Institute Genome Sequencing Center for Infectious Disease"/>
            <person name="Wu L."/>
            <person name="Ma J."/>
        </authorList>
    </citation>
    <scope>NUCLEOTIDE SEQUENCE [LARGE SCALE GENOMIC DNA]</scope>
    <source>
        <strain evidence="3">JCM 16601</strain>
    </source>
</reference>
<name>A0ABP7P683_9SPHI</name>
<dbReference type="EMBL" id="BAAAZC010000004">
    <property type="protein sequence ID" value="GAA3960431.1"/>
    <property type="molecule type" value="Genomic_DNA"/>
</dbReference>
<sequence length="105" mass="11344">MKPIIFHTPDKLRKILWYHLYIILLALAPLLVSIAAGFIGNCMGCNINEGGTDACVRLGISFGNVLNPLGVLGWLCIITVPLGIIAAIVLIIAAIHDTIYHKNNP</sequence>
<feature type="transmembrane region" description="Helical" evidence="1">
    <location>
        <begin position="71"/>
        <end position="95"/>
    </location>
</feature>
<feature type="transmembrane region" description="Helical" evidence="1">
    <location>
        <begin position="20"/>
        <end position="39"/>
    </location>
</feature>
<evidence type="ECO:0000313" key="2">
    <source>
        <dbReference type="EMBL" id="GAA3960431.1"/>
    </source>
</evidence>
<gene>
    <name evidence="2" type="ORF">GCM10022210_05200</name>
</gene>
<proteinExistence type="predicted"/>
<organism evidence="2 3">
    <name type="scientific">Mucilaginibacter dorajii</name>
    <dbReference type="NCBI Taxonomy" id="692994"/>
    <lineage>
        <taxon>Bacteria</taxon>
        <taxon>Pseudomonadati</taxon>
        <taxon>Bacteroidota</taxon>
        <taxon>Sphingobacteriia</taxon>
        <taxon>Sphingobacteriales</taxon>
        <taxon>Sphingobacteriaceae</taxon>
        <taxon>Mucilaginibacter</taxon>
    </lineage>
</organism>
<accession>A0ABP7P683</accession>
<keyword evidence="1" id="KW-0472">Membrane</keyword>
<evidence type="ECO:0000256" key="1">
    <source>
        <dbReference type="SAM" id="Phobius"/>
    </source>
</evidence>
<keyword evidence="3" id="KW-1185">Reference proteome</keyword>
<dbReference type="RefSeq" id="WP_259090934.1">
    <property type="nucleotide sequence ID" value="NZ_BAAAZC010000004.1"/>
</dbReference>
<comment type="caution">
    <text evidence="2">The sequence shown here is derived from an EMBL/GenBank/DDBJ whole genome shotgun (WGS) entry which is preliminary data.</text>
</comment>
<keyword evidence="1" id="KW-1133">Transmembrane helix</keyword>
<protein>
    <submittedName>
        <fullName evidence="2">Uncharacterized protein</fullName>
    </submittedName>
</protein>
<dbReference type="Proteomes" id="UP001500742">
    <property type="component" value="Unassembled WGS sequence"/>
</dbReference>
<evidence type="ECO:0000313" key="3">
    <source>
        <dbReference type="Proteomes" id="UP001500742"/>
    </source>
</evidence>
<keyword evidence="1" id="KW-0812">Transmembrane</keyword>